<dbReference type="OrthoDB" id="9798200at2"/>
<proteinExistence type="predicted"/>
<evidence type="ECO:0000313" key="2">
    <source>
        <dbReference type="Proteomes" id="UP000030125"/>
    </source>
</evidence>
<accession>A0A0A2EZ13</accession>
<dbReference type="eggNOG" id="COG5340">
    <property type="taxonomic scope" value="Bacteria"/>
</dbReference>
<dbReference type="EMBL" id="JQJD01000005">
    <property type="protein sequence ID" value="KGN82912.1"/>
    <property type="molecule type" value="Genomic_DNA"/>
</dbReference>
<gene>
    <name evidence="1" type="ORF">HQ35_01520</name>
</gene>
<dbReference type="AlphaFoldDB" id="A0A0A2EZ13"/>
<comment type="caution">
    <text evidence="1">The sequence shown here is derived from an EMBL/GenBank/DDBJ whole genome shotgun (WGS) entry which is preliminary data.</text>
</comment>
<dbReference type="Proteomes" id="UP000030125">
    <property type="component" value="Unassembled WGS sequence"/>
</dbReference>
<sequence length="204" mass="23347">MESIDEKVIKSISKRGRGSVFFSSDFISLGEHKTILKSLERLTQSGKIIRLARGVYYYPKRDKVLGLGVLYPSYDEIAMSIARRDKARITPAGAYAMNILGLTSQIPMNIVFLTDGSPRKIRMFNGHQITFKHTVPKNLSFQDKTAQLITFALKDLGQDNVTDEHKKILRRTLEKIPENKVSGDYRLMPVWIRTIIKDIYEQLL</sequence>
<evidence type="ECO:0000313" key="1">
    <source>
        <dbReference type="EMBL" id="KGN82912.1"/>
    </source>
</evidence>
<keyword evidence="2" id="KW-1185">Reference proteome</keyword>
<protein>
    <recommendedName>
        <fullName evidence="3">Transcriptional regulator, AbiEi antitoxin, Type IV TA system</fullName>
    </recommendedName>
</protein>
<organism evidence="1 2">
    <name type="scientific">Porphyromonas cangingivalis</name>
    <dbReference type="NCBI Taxonomy" id="36874"/>
    <lineage>
        <taxon>Bacteria</taxon>
        <taxon>Pseudomonadati</taxon>
        <taxon>Bacteroidota</taxon>
        <taxon>Bacteroidia</taxon>
        <taxon>Bacteroidales</taxon>
        <taxon>Porphyromonadaceae</taxon>
        <taxon>Porphyromonas</taxon>
    </lineage>
</organism>
<evidence type="ECO:0008006" key="3">
    <source>
        <dbReference type="Google" id="ProtNLM"/>
    </source>
</evidence>
<name>A0A0A2EZ13_PORCN</name>
<dbReference type="STRING" id="36874.HQ34_07035"/>
<reference evidence="1 2" key="1">
    <citation type="submission" date="2014-08" db="EMBL/GenBank/DDBJ databases">
        <title>Porphyromonas cangingivalis strain:COT-109_OH1386 Genome sequencing.</title>
        <authorList>
            <person name="Wallis C."/>
            <person name="Deusch O."/>
            <person name="O'Flynn C."/>
            <person name="Davis I."/>
            <person name="Jospin G."/>
            <person name="Darling A.E."/>
            <person name="Coil D.A."/>
            <person name="Alexiev A."/>
            <person name="Horsfall A."/>
            <person name="Kirkwood N."/>
            <person name="Harris S."/>
            <person name="Eisen J.A."/>
        </authorList>
    </citation>
    <scope>NUCLEOTIDE SEQUENCE [LARGE SCALE GENOMIC DNA]</scope>
    <source>
        <strain evidence="2">COT-109 OH1386</strain>
    </source>
</reference>
<dbReference type="Pfam" id="PF19570">
    <property type="entry name" value="DUF6088"/>
    <property type="match status" value="1"/>
</dbReference>
<dbReference type="InterPro" id="IPR045738">
    <property type="entry name" value="DUF6088"/>
</dbReference>
<dbReference type="RefSeq" id="WP_036850346.1">
    <property type="nucleotide sequence ID" value="NZ_JQJD01000005.1"/>
</dbReference>